<dbReference type="PANTHER" id="PTHR44936">
    <property type="entry name" value="SENSOR PROTEIN CREC"/>
    <property type="match status" value="1"/>
</dbReference>
<evidence type="ECO:0000259" key="8">
    <source>
        <dbReference type="PROSITE" id="PS50109"/>
    </source>
</evidence>
<dbReference type="EMBL" id="CP026309">
    <property type="protein sequence ID" value="AUV82693.1"/>
    <property type="molecule type" value="Genomic_DNA"/>
</dbReference>
<dbReference type="PANTHER" id="PTHR44936:SF10">
    <property type="entry name" value="SENSOR PROTEIN RSTB"/>
    <property type="match status" value="1"/>
</dbReference>
<evidence type="ECO:0000256" key="7">
    <source>
        <dbReference type="SAM" id="Phobius"/>
    </source>
</evidence>
<dbReference type="InterPro" id="IPR050980">
    <property type="entry name" value="2C_sensor_his_kinase"/>
</dbReference>
<dbReference type="Pfam" id="PF02518">
    <property type="entry name" value="HATPase_c"/>
    <property type="match status" value="1"/>
</dbReference>
<feature type="transmembrane region" description="Helical" evidence="7">
    <location>
        <begin position="104"/>
        <end position="121"/>
    </location>
</feature>
<dbReference type="RefSeq" id="WP_103426382.1">
    <property type="nucleotide sequence ID" value="NZ_CP026309.1"/>
</dbReference>
<dbReference type="AlphaFoldDB" id="A0A2I8VL83"/>
<sequence length="366" mass="40132">MTDESRSLPRGVAGLSVAALVLLGGLLVWSLPRRGTVSVQIYLELAIALLPLFGIFFVARLRLDDRVGWPLFLGLVLLGAHSVADVADEVVFMPTLVDVVIEDVTILVGTLVILVAVYRWNQARSRRERLLEERENRVSAVNDQLEVLTRLMRHDISNDIAVARGWATVLDDHVDDEEGRAALERVTRACENVAELTDTAYDLVTVLAEDADEENGLQTEAVDVLGVLDEEVRKLQDRYDEVAVNVEYDADLAGTTVVANELLHSVFGNLLSNAVSHNDSDPPRVSVSAEREGLRFRVRIADNGPGLPDDQKRAVFEKDVRGLDSDGTGIGLFLVRELVTRFGGSVHAVDNEPRGTVFVVDLPVAI</sequence>
<name>A0A2I8VL83_9EURY</name>
<gene>
    <name evidence="9" type="ORF">C2R22_14425</name>
</gene>
<keyword evidence="6" id="KW-0067">ATP-binding</keyword>
<dbReference type="GeneID" id="35593311"/>
<keyword evidence="3" id="KW-0808">Transferase</keyword>
<feature type="transmembrane region" description="Helical" evidence="7">
    <location>
        <begin position="12"/>
        <end position="31"/>
    </location>
</feature>
<feature type="transmembrane region" description="Helical" evidence="7">
    <location>
        <begin position="37"/>
        <end position="59"/>
    </location>
</feature>
<dbReference type="InterPro" id="IPR005467">
    <property type="entry name" value="His_kinase_dom"/>
</dbReference>
<feature type="transmembrane region" description="Helical" evidence="7">
    <location>
        <begin position="66"/>
        <end position="84"/>
    </location>
</feature>
<evidence type="ECO:0000256" key="2">
    <source>
        <dbReference type="ARBA" id="ARBA00012438"/>
    </source>
</evidence>
<evidence type="ECO:0000256" key="3">
    <source>
        <dbReference type="ARBA" id="ARBA00022679"/>
    </source>
</evidence>
<dbReference type="InterPro" id="IPR003594">
    <property type="entry name" value="HATPase_dom"/>
</dbReference>
<evidence type="ECO:0000256" key="5">
    <source>
        <dbReference type="ARBA" id="ARBA00022777"/>
    </source>
</evidence>
<dbReference type="GO" id="GO:0004673">
    <property type="term" value="F:protein histidine kinase activity"/>
    <property type="evidence" value="ECO:0007669"/>
    <property type="project" value="UniProtKB-EC"/>
</dbReference>
<keyword evidence="7" id="KW-1133">Transmembrane helix</keyword>
<dbReference type="Gene3D" id="3.30.565.10">
    <property type="entry name" value="Histidine kinase-like ATPase, C-terminal domain"/>
    <property type="match status" value="1"/>
</dbReference>
<dbReference type="OrthoDB" id="3369at2157"/>
<accession>A0A2I8VL83</accession>
<keyword evidence="5" id="KW-0418">Kinase</keyword>
<reference evidence="9 10" key="1">
    <citation type="submission" date="2018-01" db="EMBL/GenBank/DDBJ databases">
        <title>Complete genome sequence of Salinigranum rubrum GX10T, an extremely halophilic archaeon isolated from a marine solar saltern.</title>
        <authorList>
            <person name="Han S."/>
        </authorList>
    </citation>
    <scope>NUCLEOTIDE SEQUENCE [LARGE SCALE GENOMIC DNA]</scope>
    <source>
        <strain evidence="9 10">GX10</strain>
    </source>
</reference>
<keyword evidence="7" id="KW-0472">Membrane</keyword>
<dbReference type="KEGG" id="srub:C2R22_14425"/>
<dbReference type="SUPFAM" id="SSF55874">
    <property type="entry name" value="ATPase domain of HSP90 chaperone/DNA topoisomerase II/histidine kinase"/>
    <property type="match status" value="1"/>
</dbReference>
<dbReference type="InterPro" id="IPR004358">
    <property type="entry name" value="Sig_transdc_His_kin-like_C"/>
</dbReference>
<dbReference type="Proteomes" id="UP000236584">
    <property type="component" value="Chromosome"/>
</dbReference>
<dbReference type="EC" id="2.7.13.3" evidence="2"/>
<evidence type="ECO:0000256" key="6">
    <source>
        <dbReference type="ARBA" id="ARBA00022840"/>
    </source>
</evidence>
<evidence type="ECO:0000313" key="9">
    <source>
        <dbReference type="EMBL" id="AUV82693.1"/>
    </source>
</evidence>
<dbReference type="InterPro" id="IPR036890">
    <property type="entry name" value="HATPase_C_sf"/>
</dbReference>
<evidence type="ECO:0000256" key="4">
    <source>
        <dbReference type="ARBA" id="ARBA00022741"/>
    </source>
</evidence>
<evidence type="ECO:0000256" key="1">
    <source>
        <dbReference type="ARBA" id="ARBA00000085"/>
    </source>
</evidence>
<keyword evidence="10" id="KW-1185">Reference proteome</keyword>
<dbReference type="SMART" id="SM00387">
    <property type="entry name" value="HATPase_c"/>
    <property type="match status" value="1"/>
</dbReference>
<evidence type="ECO:0000313" key="10">
    <source>
        <dbReference type="Proteomes" id="UP000236584"/>
    </source>
</evidence>
<dbReference type="PROSITE" id="PS50109">
    <property type="entry name" value="HIS_KIN"/>
    <property type="match status" value="1"/>
</dbReference>
<keyword evidence="7" id="KW-0812">Transmembrane</keyword>
<dbReference type="PRINTS" id="PR00344">
    <property type="entry name" value="BCTRLSENSOR"/>
</dbReference>
<protein>
    <recommendedName>
        <fullName evidence="2">histidine kinase</fullName>
        <ecNumber evidence="2">2.7.13.3</ecNumber>
    </recommendedName>
</protein>
<organism evidence="9 10">
    <name type="scientific">Salinigranum rubrum</name>
    <dbReference type="NCBI Taxonomy" id="755307"/>
    <lineage>
        <taxon>Archaea</taxon>
        <taxon>Methanobacteriati</taxon>
        <taxon>Methanobacteriota</taxon>
        <taxon>Stenosarchaea group</taxon>
        <taxon>Halobacteria</taxon>
        <taxon>Halobacteriales</taxon>
        <taxon>Haloferacaceae</taxon>
        <taxon>Salinigranum</taxon>
    </lineage>
</organism>
<dbReference type="GO" id="GO:0005524">
    <property type="term" value="F:ATP binding"/>
    <property type="evidence" value="ECO:0007669"/>
    <property type="project" value="UniProtKB-KW"/>
</dbReference>
<keyword evidence="4" id="KW-0547">Nucleotide-binding</keyword>
<feature type="domain" description="Histidine kinase" evidence="8">
    <location>
        <begin position="151"/>
        <end position="366"/>
    </location>
</feature>
<proteinExistence type="predicted"/>
<comment type="catalytic activity">
    <reaction evidence="1">
        <text>ATP + protein L-histidine = ADP + protein N-phospho-L-histidine.</text>
        <dbReference type="EC" id="2.7.13.3"/>
    </reaction>
</comment>